<dbReference type="EMBL" id="CP017834">
    <property type="protein sequence ID" value="APJ04438.1"/>
    <property type="molecule type" value="Genomic_DNA"/>
</dbReference>
<evidence type="ECO:0000313" key="6">
    <source>
        <dbReference type="EMBL" id="APJ04438.1"/>
    </source>
</evidence>
<organism evidence="6 7">
    <name type="scientific">Silvanigrella aquatica</name>
    <dbReference type="NCBI Taxonomy" id="1915309"/>
    <lineage>
        <taxon>Bacteria</taxon>
        <taxon>Pseudomonadati</taxon>
        <taxon>Bdellovibrionota</taxon>
        <taxon>Oligoflexia</taxon>
        <taxon>Silvanigrellales</taxon>
        <taxon>Silvanigrellaceae</taxon>
        <taxon>Silvanigrella</taxon>
    </lineage>
</organism>
<feature type="domain" description="Solute-binding protein family 5" evidence="5">
    <location>
        <begin position="92"/>
        <end position="483"/>
    </location>
</feature>
<dbReference type="RefSeq" id="WP_148698194.1">
    <property type="nucleotide sequence ID" value="NZ_CP017834.1"/>
</dbReference>
<evidence type="ECO:0000256" key="2">
    <source>
        <dbReference type="ARBA" id="ARBA00022448"/>
    </source>
</evidence>
<feature type="chain" id="PRO_5013109147" description="Solute-binding protein family 5 domain-containing protein" evidence="4">
    <location>
        <begin position="25"/>
        <end position="570"/>
    </location>
</feature>
<dbReference type="PANTHER" id="PTHR30290">
    <property type="entry name" value="PERIPLASMIC BINDING COMPONENT OF ABC TRANSPORTER"/>
    <property type="match status" value="1"/>
</dbReference>
<dbReference type="GO" id="GO:0030288">
    <property type="term" value="C:outer membrane-bounded periplasmic space"/>
    <property type="evidence" value="ECO:0007669"/>
    <property type="project" value="UniProtKB-ARBA"/>
</dbReference>
<dbReference type="Gene3D" id="3.10.105.10">
    <property type="entry name" value="Dipeptide-binding Protein, Domain 3"/>
    <property type="match status" value="1"/>
</dbReference>
<comment type="similarity">
    <text evidence="1">Belongs to the bacterial solute-binding protein 5 family.</text>
</comment>
<proteinExistence type="inferred from homology"/>
<sequence length="570" mass="65719">MSMQRKYIIALFNLSLCFTSYSLAQEEIKYERFSSFYDKMPNAKKGGVLHFQLSNDPKVMNPLLSDDSESNAVEGYLWMSLFSMDPENLSYLPGLATSYTISKDKKNYTFKLNELAKWQDETPVTSDDIKFTFDTLMNPKTHAAALRSYYEGISIKIIDKYSFAFIVQEPKFDTLNFLASFTPIQKKQFENSKDFNNDKGIMNPVGNSAYVMDKYLRSQKIVFKRNKNWWATNLSQYKSRYNPDEIILDIIPDPNLAYEKFLKGDIDQVSFNADQWNNKVIGIDKEKFGKSPSQRNLWALKLQNKSPKPYSFIAWNLKNPLFNDIKTRTALSHLVDYKKIIELVYFNLYTQSTSPFGSFTNNSAPDLRNKDKIITLDRSKALALLKEAGWQNDGSGVLFKIINGKKTPFEFTLDTNSNNTARMKIAQIVKESFKTAGIKVNIRSTEWNSFLDNINKRKFDALILAWTGSLFPNAKQIWDSNSEKDEGSNFIGYSNSKVDELIKKANTEFDNVKRNKLMQEMNRIIYAEQPYTFIAEVNYILEGLNSKISSSRWVAPYESGAASDMFYLEK</sequence>
<keyword evidence="3 4" id="KW-0732">Signal</keyword>
<evidence type="ECO:0000259" key="5">
    <source>
        <dbReference type="Pfam" id="PF00496"/>
    </source>
</evidence>
<evidence type="ECO:0000256" key="4">
    <source>
        <dbReference type="SAM" id="SignalP"/>
    </source>
</evidence>
<evidence type="ECO:0000313" key="7">
    <source>
        <dbReference type="Proteomes" id="UP000184731"/>
    </source>
</evidence>
<dbReference type="OrthoDB" id="5287567at2"/>
<protein>
    <recommendedName>
        <fullName evidence="5">Solute-binding protein family 5 domain-containing protein</fullName>
    </recommendedName>
</protein>
<feature type="signal peptide" evidence="4">
    <location>
        <begin position="1"/>
        <end position="24"/>
    </location>
</feature>
<dbReference type="Pfam" id="PF00496">
    <property type="entry name" value="SBP_bac_5"/>
    <property type="match status" value="1"/>
</dbReference>
<dbReference type="STRING" id="1915309.AXG55_11175"/>
<dbReference type="Proteomes" id="UP000184731">
    <property type="component" value="Chromosome"/>
</dbReference>
<evidence type="ECO:0000256" key="1">
    <source>
        <dbReference type="ARBA" id="ARBA00005695"/>
    </source>
</evidence>
<name>A0A1L4D2K8_9BACT</name>
<keyword evidence="7" id="KW-1185">Reference proteome</keyword>
<dbReference type="PIRSF" id="PIRSF002741">
    <property type="entry name" value="MppA"/>
    <property type="match status" value="1"/>
</dbReference>
<dbReference type="SUPFAM" id="SSF53850">
    <property type="entry name" value="Periplasmic binding protein-like II"/>
    <property type="match status" value="1"/>
</dbReference>
<dbReference type="GO" id="GO:0015833">
    <property type="term" value="P:peptide transport"/>
    <property type="evidence" value="ECO:0007669"/>
    <property type="project" value="TreeGrafter"/>
</dbReference>
<accession>A0A1L4D2K8</accession>
<dbReference type="GO" id="GO:0043190">
    <property type="term" value="C:ATP-binding cassette (ABC) transporter complex"/>
    <property type="evidence" value="ECO:0007669"/>
    <property type="project" value="InterPro"/>
</dbReference>
<gene>
    <name evidence="6" type="ORF">AXG55_11175</name>
</gene>
<keyword evidence="2" id="KW-0813">Transport</keyword>
<evidence type="ECO:0000256" key="3">
    <source>
        <dbReference type="ARBA" id="ARBA00022729"/>
    </source>
</evidence>
<dbReference type="KEGG" id="saqi:AXG55_11175"/>
<dbReference type="InterPro" id="IPR000914">
    <property type="entry name" value="SBP_5_dom"/>
</dbReference>
<dbReference type="InterPro" id="IPR039424">
    <property type="entry name" value="SBP_5"/>
</dbReference>
<dbReference type="AlphaFoldDB" id="A0A1L4D2K8"/>
<reference evidence="6 7" key="1">
    <citation type="submission" date="2016-10" db="EMBL/GenBank/DDBJ databases">
        <title>Silvanigrella aquatica sp. nov., isolated from a freshwater lake located in the Black Forest, Germany, description of Silvanigrellaceae fam. nov., Silvanigrellales ord. nov., reclassification of the order Bdellovibrionales in the class Oligoflexia, reclassification of the families Bacteriovoracaceae and Halobacteriovoraceae in the new order Bacteriovoracales ord. nov., and reclassification of the family Pseudobacteriovoracaceae in the order Oligoflexiales.</title>
        <authorList>
            <person name="Hahn M.W."/>
            <person name="Schmidt J."/>
            <person name="Koll U."/>
            <person name="Rohde M."/>
            <person name="Verbag S."/>
            <person name="Pitt A."/>
            <person name="Nakai R."/>
            <person name="Naganuma T."/>
            <person name="Lang E."/>
        </authorList>
    </citation>
    <scope>NUCLEOTIDE SEQUENCE [LARGE SCALE GENOMIC DNA]</scope>
    <source>
        <strain evidence="6 7">MWH-Nonnen-W8red</strain>
    </source>
</reference>
<dbReference type="GO" id="GO:1904680">
    <property type="term" value="F:peptide transmembrane transporter activity"/>
    <property type="evidence" value="ECO:0007669"/>
    <property type="project" value="TreeGrafter"/>
</dbReference>
<dbReference type="InterPro" id="IPR030678">
    <property type="entry name" value="Peptide/Ni-bd"/>
</dbReference>
<dbReference type="Gene3D" id="3.40.190.10">
    <property type="entry name" value="Periplasmic binding protein-like II"/>
    <property type="match status" value="1"/>
</dbReference>
<dbReference type="PANTHER" id="PTHR30290:SF9">
    <property type="entry name" value="OLIGOPEPTIDE-BINDING PROTEIN APPA"/>
    <property type="match status" value="1"/>
</dbReference>